<dbReference type="Pfam" id="PF11969">
    <property type="entry name" value="DcpS_C"/>
    <property type="match status" value="1"/>
</dbReference>
<proteinExistence type="predicted"/>
<feature type="domain" description="HIT" evidence="2">
    <location>
        <begin position="5"/>
        <end position="106"/>
    </location>
</feature>
<evidence type="ECO:0000259" key="2">
    <source>
        <dbReference type="PROSITE" id="PS51084"/>
    </source>
</evidence>
<gene>
    <name evidence="3" type="ORF">US99_C0005G0020</name>
</gene>
<reference evidence="3 4" key="1">
    <citation type="journal article" date="2015" name="Nature">
        <title>rRNA introns, odd ribosomes, and small enigmatic genomes across a large radiation of phyla.</title>
        <authorList>
            <person name="Brown C.T."/>
            <person name="Hug L.A."/>
            <person name="Thomas B.C."/>
            <person name="Sharon I."/>
            <person name="Castelle C.J."/>
            <person name="Singh A."/>
            <person name="Wilkins M.J."/>
            <person name="Williams K.H."/>
            <person name="Banfield J.F."/>
        </authorList>
    </citation>
    <scope>NUCLEOTIDE SEQUENCE [LARGE SCALE GENOMIC DNA]</scope>
</reference>
<protein>
    <submittedName>
        <fullName evidence="3">HIT family protein</fullName>
    </submittedName>
</protein>
<accession>A0A0G0KHC0</accession>
<organism evidence="3 4">
    <name type="scientific">Candidatus Daviesbacteria bacterium GW2011_GWF2_38_6</name>
    <dbReference type="NCBI Taxonomy" id="1618432"/>
    <lineage>
        <taxon>Bacteria</taxon>
        <taxon>Candidatus Daviesiibacteriota</taxon>
    </lineage>
</organism>
<dbReference type="InterPro" id="IPR036265">
    <property type="entry name" value="HIT-like_sf"/>
</dbReference>
<dbReference type="GO" id="GO:0003824">
    <property type="term" value="F:catalytic activity"/>
    <property type="evidence" value="ECO:0007669"/>
    <property type="project" value="InterPro"/>
</dbReference>
<dbReference type="AlphaFoldDB" id="A0A0G0KHC0"/>
<evidence type="ECO:0000256" key="1">
    <source>
        <dbReference type="PROSITE-ProRule" id="PRU00464"/>
    </source>
</evidence>
<evidence type="ECO:0000313" key="3">
    <source>
        <dbReference type="EMBL" id="KKQ79028.1"/>
    </source>
</evidence>
<dbReference type="InterPro" id="IPR011146">
    <property type="entry name" value="HIT-like"/>
</dbReference>
<name>A0A0G0KHC0_9BACT</name>
<dbReference type="Proteomes" id="UP000034324">
    <property type="component" value="Unassembled WGS sequence"/>
</dbReference>
<comment type="caution">
    <text evidence="3">The sequence shown here is derived from an EMBL/GenBank/DDBJ whole genome shotgun (WGS) entry which is preliminary data.</text>
</comment>
<dbReference type="InterPro" id="IPR001310">
    <property type="entry name" value="Histidine_triad_HIT"/>
</dbReference>
<dbReference type="PROSITE" id="PS51084">
    <property type="entry name" value="HIT_2"/>
    <property type="match status" value="1"/>
</dbReference>
<dbReference type="Gene3D" id="3.30.428.10">
    <property type="entry name" value="HIT-like"/>
    <property type="match status" value="1"/>
</dbReference>
<comment type="caution">
    <text evidence="1">Lacks conserved residue(s) required for the propagation of feature annotation.</text>
</comment>
<sequence length="106" mass="12050">MSGCIFCKIINKEIPKEFRFESDAVVAFDDISPSADVHILIVPKKHIREVGEVGDQDAELLIEVYKTVNKLVKANSKRGVCTACTPFTFSSFRWTMEKVCLKEVYF</sequence>
<dbReference type="SUPFAM" id="SSF54197">
    <property type="entry name" value="HIT-like"/>
    <property type="match status" value="1"/>
</dbReference>
<dbReference type="EMBL" id="LBVC01000005">
    <property type="protein sequence ID" value="KKQ79028.1"/>
    <property type="molecule type" value="Genomic_DNA"/>
</dbReference>
<dbReference type="PANTHER" id="PTHR23089">
    <property type="entry name" value="HISTIDINE TRIAD HIT PROTEIN"/>
    <property type="match status" value="1"/>
</dbReference>
<dbReference type="PRINTS" id="PR00332">
    <property type="entry name" value="HISTRIAD"/>
</dbReference>
<evidence type="ECO:0000313" key="4">
    <source>
        <dbReference type="Proteomes" id="UP000034324"/>
    </source>
</evidence>